<evidence type="ECO:0000313" key="5">
    <source>
        <dbReference type="Proteomes" id="UP001597391"/>
    </source>
</evidence>
<keyword evidence="2" id="KW-0812">Transmembrane</keyword>
<dbReference type="RefSeq" id="WP_377466210.1">
    <property type="nucleotide sequence ID" value="NZ_JBHUOP010000003.1"/>
</dbReference>
<feature type="transmembrane region" description="Helical" evidence="2">
    <location>
        <begin position="342"/>
        <end position="364"/>
    </location>
</feature>
<gene>
    <name evidence="4" type="ORF">ACFSYH_07310</name>
</gene>
<keyword evidence="4" id="KW-0808">Transferase</keyword>
<evidence type="ECO:0000259" key="3">
    <source>
        <dbReference type="Pfam" id="PF01757"/>
    </source>
</evidence>
<dbReference type="EMBL" id="JBHUOP010000003">
    <property type="protein sequence ID" value="MFD2840379.1"/>
    <property type="molecule type" value="Genomic_DNA"/>
</dbReference>
<dbReference type="EC" id="2.3.1.-" evidence="4"/>
<feature type="transmembrane region" description="Helical" evidence="2">
    <location>
        <begin position="166"/>
        <end position="189"/>
    </location>
</feature>
<sequence length="399" mass="44135">MFKAVHPRNMDGAMPQPDHTLPDSPQPRPTPSEPDTVHATERPEQRKRDRFPDLLRSVALGAVILGHWTMGAVSIDGAGMMHVDNVLNINRQLWPATWVLVLIPLFFFVGGFSNATSLDRALERGMSAPQWIGKRLRGLFVPVVPFVLLVVAVALLALRLGAPQVLTLTIAVVVLMPLWFVAVYAVLAALTPLMLGLHRRFGVRVVVALVILAFIADGLRTALDAPYIGWLNYVFVHGTMQQIGFFYRDGRLQKLKSRQLGLWAAGAFALLCVLVATPVWAESMVGLSGERSNMSPPSAPSLMHGLWLIPMAMLAYPWLSSRLDRPRVAHVLDVAATESMRAFLWHLPVMVIVLGVLWLVGVPFATPGTAVWWLLKPLYLTGFAVVLWGWLALTNRHRT</sequence>
<dbReference type="GO" id="GO:0016746">
    <property type="term" value="F:acyltransferase activity"/>
    <property type="evidence" value="ECO:0007669"/>
    <property type="project" value="UniProtKB-KW"/>
</dbReference>
<comment type="caution">
    <text evidence="4">The sequence shown here is derived from an EMBL/GenBank/DDBJ whole genome shotgun (WGS) entry which is preliminary data.</text>
</comment>
<keyword evidence="5" id="KW-1185">Reference proteome</keyword>
<organism evidence="4 5">
    <name type="scientific">Populibacterium corticicola</name>
    <dbReference type="NCBI Taxonomy" id="1812826"/>
    <lineage>
        <taxon>Bacteria</taxon>
        <taxon>Bacillati</taxon>
        <taxon>Actinomycetota</taxon>
        <taxon>Actinomycetes</taxon>
        <taxon>Micrococcales</taxon>
        <taxon>Jonesiaceae</taxon>
        <taxon>Populibacterium</taxon>
    </lineage>
</organism>
<name>A0ABW5XF62_9MICO</name>
<evidence type="ECO:0000313" key="4">
    <source>
        <dbReference type="EMBL" id="MFD2840379.1"/>
    </source>
</evidence>
<proteinExistence type="predicted"/>
<dbReference type="Pfam" id="PF01757">
    <property type="entry name" value="Acyl_transf_3"/>
    <property type="match status" value="1"/>
</dbReference>
<evidence type="ECO:0000256" key="1">
    <source>
        <dbReference type="SAM" id="MobiDB-lite"/>
    </source>
</evidence>
<feature type="transmembrane region" description="Helical" evidence="2">
    <location>
        <begin position="370"/>
        <end position="393"/>
    </location>
</feature>
<feature type="transmembrane region" description="Helical" evidence="2">
    <location>
        <begin position="139"/>
        <end position="160"/>
    </location>
</feature>
<accession>A0ABW5XF62</accession>
<feature type="region of interest" description="Disordered" evidence="1">
    <location>
        <begin position="1"/>
        <end position="48"/>
    </location>
</feature>
<feature type="transmembrane region" description="Helical" evidence="2">
    <location>
        <begin position="95"/>
        <end position="118"/>
    </location>
</feature>
<feature type="transmembrane region" description="Helical" evidence="2">
    <location>
        <begin position="227"/>
        <end position="248"/>
    </location>
</feature>
<keyword evidence="2" id="KW-1133">Transmembrane helix</keyword>
<protein>
    <submittedName>
        <fullName evidence="4">Acyltransferase</fullName>
        <ecNumber evidence="4">2.3.1.-</ecNumber>
    </submittedName>
</protein>
<evidence type="ECO:0000256" key="2">
    <source>
        <dbReference type="SAM" id="Phobius"/>
    </source>
</evidence>
<feature type="transmembrane region" description="Helical" evidence="2">
    <location>
        <begin position="201"/>
        <end position="221"/>
    </location>
</feature>
<dbReference type="Proteomes" id="UP001597391">
    <property type="component" value="Unassembled WGS sequence"/>
</dbReference>
<feature type="transmembrane region" description="Helical" evidence="2">
    <location>
        <begin position="54"/>
        <end position="75"/>
    </location>
</feature>
<feature type="transmembrane region" description="Helical" evidence="2">
    <location>
        <begin position="301"/>
        <end position="321"/>
    </location>
</feature>
<reference evidence="5" key="1">
    <citation type="journal article" date="2019" name="Int. J. Syst. Evol. Microbiol.">
        <title>The Global Catalogue of Microorganisms (GCM) 10K type strain sequencing project: providing services to taxonomists for standard genome sequencing and annotation.</title>
        <authorList>
            <consortium name="The Broad Institute Genomics Platform"/>
            <consortium name="The Broad Institute Genome Sequencing Center for Infectious Disease"/>
            <person name="Wu L."/>
            <person name="Ma J."/>
        </authorList>
    </citation>
    <scope>NUCLEOTIDE SEQUENCE [LARGE SCALE GENOMIC DNA]</scope>
    <source>
        <strain evidence="5">KCTC 33576</strain>
    </source>
</reference>
<keyword evidence="4" id="KW-0012">Acyltransferase</keyword>
<feature type="domain" description="Acyltransferase 3" evidence="3">
    <location>
        <begin position="51"/>
        <end position="391"/>
    </location>
</feature>
<dbReference type="InterPro" id="IPR002656">
    <property type="entry name" value="Acyl_transf_3_dom"/>
</dbReference>
<keyword evidence="2" id="KW-0472">Membrane</keyword>
<feature type="compositionally biased region" description="Basic and acidic residues" evidence="1">
    <location>
        <begin position="35"/>
        <end position="48"/>
    </location>
</feature>
<feature type="transmembrane region" description="Helical" evidence="2">
    <location>
        <begin position="260"/>
        <end position="281"/>
    </location>
</feature>